<dbReference type="Proteomes" id="UP000034588">
    <property type="component" value="Unassembled WGS sequence"/>
</dbReference>
<dbReference type="EMBL" id="LCQD01000008">
    <property type="protein sequence ID" value="KKW12831.1"/>
    <property type="molecule type" value="Genomic_DNA"/>
</dbReference>
<organism evidence="2 3">
    <name type="scientific">Candidatus Gottesmanbacteria bacterium GW2011_GWB1_49_7</name>
    <dbReference type="NCBI Taxonomy" id="1618448"/>
    <lineage>
        <taxon>Bacteria</taxon>
        <taxon>Candidatus Gottesmaniibacteriota</taxon>
    </lineage>
</organism>
<proteinExistence type="predicted"/>
<comment type="caution">
    <text evidence="2">The sequence shown here is derived from an EMBL/GenBank/DDBJ whole genome shotgun (WGS) entry which is preliminary data.</text>
</comment>
<evidence type="ECO:0000256" key="1">
    <source>
        <dbReference type="SAM" id="MobiDB-lite"/>
    </source>
</evidence>
<evidence type="ECO:0000313" key="3">
    <source>
        <dbReference type="Proteomes" id="UP000034588"/>
    </source>
</evidence>
<reference evidence="2 3" key="1">
    <citation type="journal article" date="2015" name="Nature">
        <title>rRNA introns, odd ribosomes, and small enigmatic genomes across a large radiation of phyla.</title>
        <authorList>
            <person name="Brown C.T."/>
            <person name="Hug L.A."/>
            <person name="Thomas B.C."/>
            <person name="Sharon I."/>
            <person name="Castelle C.J."/>
            <person name="Singh A."/>
            <person name="Wilkins M.J."/>
            <person name="Williams K.H."/>
            <person name="Banfield J.F."/>
        </authorList>
    </citation>
    <scope>NUCLEOTIDE SEQUENCE [LARGE SCALE GENOMIC DNA]</scope>
</reference>
<feature type="region of interest" description="Disordered" evidence="1">
    <location>
        <begin position="49"/>
        <end position="68"/>
    </location>
</feature>
<name>A0A0G1W257_9BACT</name>
<dbReference type="AlphaFoldDB" id="A0A0G1W257"/>
<protein>
    <submittedName>
        <fullName evidence="2">Uncharacterized protein</fullName>
    </submittedName>
</protein>
<sequence>MSIYLVELEKPVRLGREDLHREIANALYVQQLVQEYISLLEEELEYLNERPEEDDSIRHDNEGVRRNS</sequence>
<gene>
    <name evidence="2" type="ORF">UY48_C0008G0006</name>
</gene>
<evidence type="ECO:0000313" key="2">
    <source>
        <dbReference type="EMBL" id="KKW12831.1"/>
    </source>
</evidence>
<accession>A0A0G1W257</accession>
<feature type="compositionally biased region" description="Basic and acidic residues" evidence="1">
    <location>
        <begin position="56"/>
        <end position="68"/>
    </location>
</feature>